<dbReference type="CDD" id="cd00077">
    <property type="entry name" value="HDc"/>
    <property type="match status" value="1"/>
</dbReference>
<dbReference type="PANTHER" id="PTHR46246">
    <property type="entry name" value="GUANOSINE-3',5'-BIS(DIPHOSPHATE) 3'-PYROPHOSPHOHYDROLASE MESH1"/>
    <property type="match status" value="1"/>
</dbReference>
<keyword evidence="2" id="KW-1185">Reference proteome</keyword>
<name>F0SRF7_RUBBR</name>
<dbReference type="eggNOG" id="COG0317">
    <property type="taxonomic scope" value="Bacteria"/>
</dbReference>
<dbReference type="RefSeq" id="WP_013626762.1">
    <property type="nucleotide sequence ID" value="NC_015174.1"/>
</dbReference>
<organism evidence="1 2">
    <name type="scientific">Rubinisphaera brasiliensis (strain ATCC 49424 / DSM 5305 / JCM 21570 / IAM 15109 / NBRC 103401 / IFAM 1448)</name>
    <name type="common">Planctomyces brasiliensis</name>
    <dbReference type="NCBI Taxonomy" id="756272"/>
    <lineage>
        <taxon>Bacteria</taxon>
        <taxon>Pseudomonadati</taxon>
        <taxon>Planctomycetota</taxon>
        <taxon>Planctomycetia</taxon>
        <taxon>Planctomycetales</taxon>
        <taxon>Planctomycetaceae</taxon>
        <taxon>Rubinisphaera</taxon>
    </lineage>
</organism>
<dbReference type="STRING" id="756272.Plabr_0391"/>
<dbReference type="GO" id="GO:0008893">
    <property type="term" value="F:guanosine-3',5'-bis(diphosphate) 3'-diphosphatase activity"/>
    <property type="evidence" value="ECO:0007669"/>
    <property type="project" value="TreeGrafter"/>
</dbReference>
<reference evidence="2" key="1">
    <citation type="submission" date="2011-02" db="EMBL/GenBank/DDBJ databases">
        <title>The complete genome of Planctomyces brasiliensis DSM 5305.</title>
        <authorList>
            <person name="Lucas S."/>
            <person name="Copeland A."/>
            <person name="Lapidus A."/>
            <person name="Bruce D."/>
            <person name="Goodwin L."/>
            <person name="Pitluck S."/>
            <person name="Kyrpides N."/>
            <person name="Mavromatis K."/>
            <person name="Pagani I."/>
            <person name="Ivanova N."/>
            <person name="Ovchinnikova G."/>
            <person name="Lu M."/>
            <person name="Detter J.C."/>
            <person name="Han C."/>
            <person name="Land M."/>
            <person name="Hauser L."/>
            <person name="Markowitz V."/>
            <person name="Cheng J.-F."/>
            <person name="Hugenholtz P."/>
            <person name="Woyke T."/>
            <person name="Wu D."/>
            <person name="Tindall B."/>
            <person name="Pomrenke H.G."/>
            <person name="Brambilla E."/>
            <person name="Klenk H.-P."/>
            <person name="Eisen J.A."/>
        </authorList>
    </citation>
    <scope>NUCLEOTIDE SEQUENCE [LARGE SCALE GENOMIC DNA]</scope>
    <source>
        <strain evidence="2">ATCC 49424 / DSM 5305 / JCM 21570 / NBRC 103401 / IFAM 1448</strain>
    </source>
</reference>
<gene>
    <name evidence="1" type="ordered locus">Plabr_0391</name>
</gene>
<dbReference type="HOGENOM" id="CLU_1593323_0_0_0"/>
<evidence type="ECO:0000313" key="1">
    <source>
        <dbReference type="EMBL" id="ADY58018.1"/>
    </source>
</evidence>
<dbReference type="Gene3D" id="1.10.3210.10">
    <property type="entry name" value="Hypothetical protein af1432"/>
    <property type="match status" value="1"/>
</dbReference>
<proteinExistence type="predicted"/>
<dbReference type="Proteomes" id="UP000006860">
    <property type="component" value="Chromosome"/>
</dbReference>
<dbReference type="EMBL" id="CP002546">
    <property type="protein sequence ID" value="ADY58018.1"/>
    <property type="molecule type" value="Genomic_DNA"/>
</dbReference>
<dbReference type="InterPro" id="IPR052194">
    <property type="entry name" value="MESH1"/>
</dbReference>
<dbReference type="InterPro" id="IPR003607">
    <property type="entry name" value="HD/PDEase_dom"/>
</dbReference>
<dbReference type="SUPFAM" id="SSF109604">
    <property type="entry name" value="HD-domain/PDEase-like"/>
    <property type="match status" value="1"/>
</dbReference>
<dbReference type="AlphaFoldDB" id="F0SRF7"/>
<sequence length="167" mass="19060">MLANAISYAARAHGGQWRKDKQTPYFAHPVRVMTIVCREFGVSDENILSAAVLHDIIEDTTRDYENISFHFGTEVADLVACLSKDPRLPEAERERKYDEQLEQGPWEARLIKLADCQDNFTDAINDDMQTRAKEKALRALALIQESDPEDVQRAGKILQQTLDQKTR</sequence>
<dbReference type="Pfam" id="PF13328">
    <property type="entry name" value="HD_4"/>
    <property type="match status" value="1"/>
</dbReference>
<dbReference type="KEGG" id="pbs:Plabr_0391"/>
<protein>
    <submittedName>
        <fullName evidence="1">Metal dependent phosphohydrolase</fullName>
    </submittedName>
</protein>
<dbReference type="PANTHER" id="PTHR46246:SF1">
    <property type="entry name" value="GUANOSINE-3',5'-BIS(DIPHOSPHATE) 3'-PYROPHOSPHOHYDROLASE MESH1"/>
    <property type="match status" value="1"/>
</dbReference>
<evidence type="ECO:0000313" key="2">
    <source>
        <dbReference type="Proteomes" id="UP000006860"/>
    </source>
</evidence>
<accession>F0SRF7</accession>